<dbReference type="GeneID" id="6082365"/>
<protein>
    <submittedName>
        <fullName evidence="1">Predicted protein</fullName>
    </submittedName>
</protein>
<evidence type="ECO:0000313" key="1">
    <source>
        <dbReference type="EMBL" id="EDR02686.1"/>
    </source>
</evidence>
<dbReference type="HOGENOM" id="CLU_2688244_0_0_1"/>
<sequence length="74" mass="7974">MPVKSGQDRFTLTGLVLCGLGPVWLRSFSSHKTGLPNTSEALGSCMWAQVATRPDIAFALSILSCFQTNPRPAH</sequence>
<gene>
    <name evidence="1" type="ORF">LACBIDRAFT_308238</name>
</gene>
<dbReference type="KEGG" id="lbc:LACBIDRAFT_308238"/>
<reference evidence="1 2" key="1">
    <citation type="journal article" date="2008" name="Nature">
        <title>The genome of Laccaria bicolor provides insights into mycorrhizal symbiosis.</title>
        <authorList>
            <person name="Martin F."/>
            <person name="Aerts A."/>
            <person name="Ahren D."/>
            <person name="Brun A."/>
            <person name="Danchin E.G.J."/>
            <person name="Duchaussoy F."/>
            <person name="Gibon J."/>
            <person name="Kohler A."/>
            <person name="Lindquist E."/>
            <person name="Pereda V."/>
            <person name="Salamov A."/>
            <person name="Shapiro H.J."/>
            <person name="Wuyts J."/>
            <person name="Blaudez D."/>
            <person name="Buee M."/>
            <person name="Brokstein P."/>
            <person name="Canbaeck B."/>
            <person name="Cohen D."/>
            <person name="Courty P.E."/>
            <person name="Coutinho P.M."/>
            <person name="Delaruelle C."/>
            <person name="Detter J.C."/>
            <person name="Deveau A."/>
            <person name="DiFazio S."/>
            <person name="Duplessis S."/>
            <person name="Fraissinet-Tachet L."/>
            <person name="Lucic E."/>
            <person name="Frey-Klett P."/>
            <person name="Fourrey C."/>
            <person name="Feussner I."/>
            <person name="Gay G."/>
            <person name="Grimwood J."/>
            <person name="Hoegger P.J."/>
            <person name="Jain P."/>
            <person name="Kilaru S."/>
            <person name="Labbe J."/>
            <person name="Lin Y.C."/>
            <person name="Legue V."/>
            <person name="Le Tacon F."/>
            <person name="Marmeisse R."/>
            <person name="Melayah D."/>
            <person name="Montanini B."/>
            <person name="Muratet M."/>
            <person name="Nehls U."/>
            <person name="Niculita-Hirzel H."/>
            <person name="Oudot-Le Secq M.P."/>
            <person name="Peter M."/>
            <person name="Quesneville H."/>
            <person name="Rajashekar B."/>
            <person name="Reich M."/>
            <person name="Rouhier N."/>
            <person name="Schmutz J."/>
            <person name="Yin T."/>
            <person name="Chalot M."/>
            <person name="Henrissat B."/>
            <person name="Kuees U."/>
            <person name="Lucas S."/>
            <person name="Van de Peer Y."/>
            <person name="Podila G.K."/>
            <person name="Polle A."/>
            <person name="Pukkila P.J."/>
            <person name="Richardson P.M."/>
            <person name="Rouze P."/>
            <person name="Sanders I.R."/>
            <person name="Stajich J.E."/>
            <person name="Tunlid A."/>
            <person name="Tuskan G."/>
            <person name="Grigoriev I.V."/>
        </authorList>
    </citation>
    <scope>NUCLEOTIDE SEQUENCE [LARGE SCALE GENOMIC DNA]</scope>
    <source>
        <strain evidence="2">S238N-H82 / ATCC MYA-4686</strain>
    </source>
</reference>
<dbReference type="RefSeq" id="XP_001886730.1">
    <property type="nucleotide sequence ID" value="XM_001886695.1"/>
</dbReference>
<dbReference type="AlphaFoldDB" id="B0DRW6"/>
<dbReference type="Proteomes" id="UP000001194">
    <property type="component" value="Unassembled WGS sequence"/>
</dbReference>
<evidence type="ECO:0000313" key="2">
    <source>
        <dbReference type="Proteomes" id="UP000001194"/>
    </source>
</evidence>
<proteinExistence type="predicted"/>
<dbReference type="OrthoDB" id="3089618at2759"/>
<dbReference type="InParanoid" id="B0DRW6"/>
<organism evidence="2">
    <name type="scientific">Laccaria bicolor (strain S238N-H82 / ATCC MYA-4686)</name>
    <name type="common">Bicoloured deceiver</name>
    <name type="synonym">Laccaria laccata var. bicolor</name>
    <dbReference type="NCBI Taxonomy" id="486041"/>
    <lineage>
        <taxon>Eukaryota</taxon>
        <taxon>Fungi</taxon>
        <taxon>Dikarya</taxon>
        <taxon>Basidiomycota</taxon>
        <taxon>Agaricomycotina</taxon>
        <taxon>Agaricomycetes</taxon>
        <taxon>Agaricomycetidae</taxon>
        <taxon>Agaricales</taxon>
        <taxon>Agaricineae</taxon>
        <taxon>Hydnangiaceae</taxon>
        <taxon>Laccaria</taxon>
    </lineage>
</organism>
<dbReference type="EMBL" id="DS547129">
    <property type="protein sequence ID" value="EDR02686.1"/>
    <property type="molecule type" value="Genomic_DNA"/>
</dbReference>
<name>B0DRW6_LACBS</name>
<keyword evidence="2" id="KW-1185">Reference proteome</keyword>
<accession>B0DRW6</accession>